<evidence type="ECO:0000313" key="1">
    <source>
        <dbReference type="EMBL" id="EKN64577.1"/>
    </source>
</evidence>
<evidence type="ECO:0000313" key="2">
    <source>
        <dbReference type="Proteomes" id="UP000006315"/>
    </source>
</evidence>
<gene>
    <name evidence="1" type="ORF">BAZO_13239</name>
</gene>
<keyword evidence="2" id="KW-1185">Reference proteome</keyword>
<dbReference type="PATRIC" id="fig|1131731.3.peg.2712"/>
<dbReference type="EMBL" id="AJLR01000116">
    <property type="protein sequence ID" value="EKN64577.1"/>
    <property type="molecule type" value="Genomic_DNA"/>
</dbReference>
<protein>
    <submittedName>
        <fullName evidence="1">Uncharacterized protein</fullName>
    </submittedName>
</protein>
<name>K6CWH5_SCHAZ</name>
<organism evidence="1 2">
    <name type="scientific">Schinkia azotoformans LMG 9581</name>
    <dbReference type="NCBI Taxonomy" id="1131731"/>
    <lineage>
        <taxon>Bacteria</taxon>
        <taxon>Bacillati</taxon>
        <taxon>Bacillota</taxon>
        <taxon>Bacilli</taxon>
        <taxon>Bacillales</taxon>
        <taxon>Bacillaceae</taxon>
        <taxon>Calidifontibacillus/Schinkia group</taxon>
        <taxon>Schinkia</taxon>
    </lineage>
</organism>
<dbReference type="AlphaFoldDB" id="K6CWH5"/>
<accession>K6CWH5</accession>
<dbReference type="Proteomes" id="UP000006315">
    <property type="component" value="Unassembled WGS sequence"/>
</dbReference>
<reference evidence="1 2" key="1">
    <citation type="journal article" date="2012" name="Front. Microbiol.">
        <title>Redundancy and modularity in membrane-associated dissimilatory nitrate reduction in Bacillus.</title>
        <authorList>
            <person name="Heylen K."/>
            <person name="Keltjens J."/>
        </authorList>
    </citation>
    <scope>NUCLEOTIDE SEQUENCE [LARGE SCALE GENOMIC DNA]</scope>
    <source>
        <strain evidence="1 2">LMG 9581</strain>
    </source>
</reference>
<sequence length="167" mass="19074">MKFLKPSDILSGNTFSYLEVFNVTDGLALGTKEKGVLYYIEDLYCMNPSCKCNDVVLIYTENKEIESEKGAHYAVRLSLKKKNFEILDTNGVTKKEVEDLIKNSMKNNNEAIEFYKKLYLEMKEAGKKVLHGGNSDDNNITESSQKTLKEQLRELQSSSIIWIIEVV</sequence>
<comment type="caution">
    <text evidence="1">The sequence shown here is derived from an EMBL/GenBank/DDBJ whole genome shotgun (WGS) entry which is preliminary data.</text>
</comment>
<proteinExistence type="predicted"/>
<dbReference type="STRING" id="1131731.BAZO_13239"/>